<keyword evidence="2" id="KW-0812">Transmembrane</keyword>
<keyword evidence="4" id="KW-1185">Reference proteome</keyword>
<evidence type="ECO:0000256" key="2">
    <source>
        <dbReference type="SAM" id="Phobius"/>
    </source>
</evidence>
<evidence type="ECO:0000256" key="1">
    <source>
        <dbReference type="SAM" id="MobiDB-lite"/>
    </source>
</evidence>
<feature type="region of interest" description="Disordered" evidence="1">
    <location>
        <begin position="241"/>
        <end position="291"/>
    </location>
</feature>
<sequence>MKDRKSDKKGKHFYIRWKRVISVFLVFAIIVTMAGVNLYVQAENPLDVQSEEIKDITKETELSEEETKDTQENTPEDKQETKEEEIREAKDFSQLRELNYTLADFEPSGEDLWYQMKVDAYFEQLPESEAVLEGDTFSFRIPEELFYIEDTKNPVPVEIGSISGFGDKKAQCKDISAAEYTVKNQKVEVTLKKGISELEDISSVFMRMNLSVRVESKALDEQEKAADWVLATSSDGTEKKLSLILPAKENREDKDKADNNKEEKKEAAAKASLKKTEKTETKSEEEEKPSITVGGKEITFDENDTKKDALTQEVYWVDNNNPQNRPGKDKFQEFYIENAKIKATVTADGGTTFQEEISVKVLAERLGVKPEELIEVSDAGGTGHYRLSVNPGILPEKGSMFLNPEDPETENDVTFQWELMPPQKAPDQYYYMNEMDSEDEDVPKGWYYVKTQDFTVQIVQRSGDDKAEIEGLEEEILNTFSYYWKYNRGDDSEWESLTLKELLDSVQVEFAVAGTGPNEETIYTLTIKDIPIYRADGTVNQYYVGRTEAVEQKDIITGIDGLEKEDSLKISYENDKVANVGTVTDKVYNGGQVILTLSGTAEYTGHKSWGDTGVEEDAQEKRPDLEFQLWRYTKKDGEDYQHASPVQNKNGEIVILTMDSSKWNADEFTIDFQEGKNEDGRELPGLEKGNALLGDEKLPKYDPEGYEYIYFAREVVKSTSGAASYNKLYGEVVKNEDGTLSLKDILPDGQTTRPAADTSIYNGGTIVNQLSDKVKTKVEKSWEAASFQDEFQDVRVVMTLQSRVSEEPKGSWGTVMKNGKPVTVTLKDFSAEQLSQTGEVSSDKYDYDGYELEYRWVETAVYQGKDSTTNLLDPDTGKITLTQAGTEVSYTPEYGETIFNEEEKTYTTPVKNRMSDTIDYEVTKKWQDKDENPVDPPENAEISLQLYRQDHLTNVVETGPVIKLDGKTDEPKTFEVKLDEGEGGLYTVTYYEDQPWHLSVEGLPKYGSGGHEFSYVVLETAGVSGYVARYSTEFKDDTYMTTIINAPVGGSSIYVKKMWMDDSDVQHRGDVYFTVYERKGEKQFIPVAGADHVKITE</sequence>
<feature type="compositionally biased region" description="Basic and acidic residues" evidence="1">
    <location>
        <begin position="248"/>
        <end position="282"/>
    </location>
</feature>
<dbReference type="SUPFAM" id="SSF49478">
    <property type="entry name" value="Cna protein B-type domain"/>
    <property type="match status" value="1"/>
</dbReference>
<feature type="compositionally biased region" description="Basic and acidic residues" evidence="1">
    <location>
        <begin position="68"/>
        <end position="88"/>
    </location>
</feature>
<organism evidence="3 4">
    <name type="scientific">Brotonthovivens ammoniilytica</name>
    <dbReference type="NCBI Taxonomy" id="2981725"/>
    <lineage>
        <taxon>Bacteria</taxon>
        <taxon>Bacillati</taxon>
        <taxon>Bacillota</taxon>
        <taxon>Clostridia</taxon>
        <taxon>Lachnospirales</taxon>
        <taxon>Lachnospiraceae</taxon>
        <taxon>Brotonthovivens</taxon>
    </lineage>
</organism>
<protein>
    <submittedName>
        <fullName evidence="3">Cna B-type domain-containing protein</fullName>
    </submittedName>
</protein>
<feature type="region of interest" description="Disordered" evidence="1">
    <location>
        <begin position="57"/>
        <end position="88"/>
    </location>
</feature>
<gene>
    <name evidence="3" type="ORF">OCV88_03640</name>
</gene>
<dbReference type="RefSeq" id="WP_158424231.1">
    <property type="nucleotide sequence ID" value="NZ_JAOQJQ010000001.1"/>
</dbReference>
<reference evidence="3 4" key="1">
    <citation type="journal article" date="2021" name="ISME Commun">
        <title>Automated analysis of genomic sequences facilitates high-throughput and comprehensive description of bacteria.</title>
        <authorList>
            <person name="Hitch T.C.A."/>
        </authorList>
    </citation>
    <scope>NUCLEOTIDE SEQUENCE [LARGE SCALE GENOMIC DNA]</scope>
    <source>
        <strain evidence="3 4">Sanger_109</strain>
    </source>
</reference>
<evidence type="ECO:0000313" key="3">
    <source>
        <dbReference type="EMBL" id="MCU6761433.1"/>
    </source>
</evidence>
<dbReference type="EMBL" id="JAOQJQ010000001">
    <property type="protein sequence ID" value="MCU6761433.1"/>
    <property type="molecule type" value="Genomic_DNA"/>
</dbReference>
<comment type="caution">
    <text evidence="3">The sequence shown here is derived from an EMBL/GenBank/DDBJ whole genome shotgun (WGS) entry which is preliminary data.</text>
</comment>
<accession>A0ABT2TGV6</accession>
<keyword evidence="2" id="KW-0472">Membrane</keyword>
<evidence type="ECO:0000313" key="4">
    <source>
        <dbReference type="Proteomes" id="UP001652442"/>
    </source>
</evidence>
<dbReference type="Gene3D" id="2.60.40.1140">
    <property type="entry name" value="Collagen-binding surface protein Cna, B-type domain"/>
    <property type="match status" value="1"/>
</dbReference>
<proteinExistence type="predicted"/>
<dbReference type="Proteomes" id="UP001652442">
    <property type="component" value="Unassembled WGS sequence"/>
</dbReference>
<feature type="transmembrane region" description="Helical" evidence="2">
    <location>
        <begin position="20"/>
        <end position="40"/>
    </location>
</feature>
<name>A0ABT2TGV6_9FIRM</name>
<keyword evidence="2" id="KW-1133">Transmembrane helix</keyword>